<keyword evidence="2 7" id="KW-0813">Transport</keyword>
<organism evidence="9 10">
    <name type="scientific">Mesomycoplasma molare</name>
    <dbReference type="NCBI Taxonomy" id="171288"/>
    <lineage>
        <taxon>Bacteria</taxon>
        <taxon>Bacillati</taxon>
        <taxon>Mycoplasmatota</taxon>
        <taxon>Mycoplasmoidales</taxon>
        <taxon>Metamycoplasmataceae</taxon>
        <taxon>Mesomycoplasma</taxon>
    </lineage>
</organism>
<evidence type="ECO:0000256" key="5">
    <source>
        <dbReference type="ARBA" id="ARBA00022989"/>
    </source>
</evidence>
<gene>
    <name evidence="9" type="ORF">NX772_03795</name>
</gene>
<feature type="transmembrane region" description="Helical" evidence="7">
    <location>
        <begin position="178"/>
        <end position="207"/>
    </location>
</feature>
<keyword evidence="6 7" id="KW-0472">Membrane</keyword>
<feature type="transmembrane region" description="Helical" evidence="7">
    <location>
        <begin position="96"/>
        <end position="121"/>
    </location>
</feature>
<dbReference type="Gene3D" id="1.10.3720.10">
    <property type="entry name" value="MetI-like"/>
    <property type="match status" value="1"/>
</dbReference>
<dbReference type="CDD" id="cd06261">
    <property type="entry name" value="TM_PBP2"/>
    <property type="match status" value="1"/>
</dbReference>
<keyword evidence="10" id="KW-1185">Reference proteome</keyword>
<dbReference type="RefSeq" id="WP_036450373.1">
    <property type="nucleotide sequence ID" value="NZ_CP103423.1"/>
</dbReference>
<evidence type="ECO:0000256" key="7">
    <source>
        <dbReference type="RuleBase" id="RU363032"/>
    </source>
</evidence>
<dbReference type="Pfam" id="PF00528">
    <property type="entry name" value="BPD_transp_1"/>
    <property type="match status" value="1"/>
</dbReference>
<dbReference type="PANTHER" id="PTHR30193:SF37">
    <property type="entry name" value="INNER MEMBRANE ABC TRANSPORTER PERMEASE PROTEIN YCJO"/>
    <property type="match status" value="1"/>
</dbReference>
<dbReference type="EMBL" id="CP103423">
    <property type="protein sequence ID" value="UWD34179.1"/>
    <property type="molecule type" value="Genomic_DNA"/>
</dbReference>
<dbReference type="PROSITE" id="PS50928">
    <property type="entry name" value="ABC_TM1"/>
    <property type="match status" value="1"/>
</dbReference>
<keyword evidence="5 7" id="KW-1133">Transmembrane helix</keyword>
<dbReference type="InterPro" id="IPR035906">
    <property type="entry name" value="MetI-like_sf"/>
</dbReference>
<dbReference type="Proteomes" id="UP001058364">
    <property type="component" value="Chromosome"/>
</dbReference>
<dbReference type="SUPFAM" id="SSF161098">
    <property type="entry name" value="MetI-like"/>
    <property type="match status" value="1"/>
</dbReference>
<evidence type="ECO:0000256" key="2">
    <source>
        <dbReference type="ARBA" id="ARBA00022448"/>
    </source>
</evidence>
<evidence type="ECO:0000313" key="10">
    <source>
        <dbReference type="Proteomes" id="UP001058364"/>
    </source>
</evidence>
<comment type="similarity">
    <text evidence="7">Belongs to the binding-protein-dependent transport system permease family.</text>
</comment>
<evidence type="ECO:0000256" key="4">
    <source>
        <dbReference type="ARBA" id="ARBA00022692"/>
    </source>
</evidence>
<evidence type="ECO:0000259" key="8">
    <source>
        <dbReference type="PROSITE" id="PS50928"/>
    </source>
</evidence>
<feature type="transmembrane region" description="Helical" evidence="7">
    <location>
        <begin position="286"/>
        <end position="307"/>
    </location>
</feature>
<feature type="domain" description="ABC transmembrane type-1" evidence="8">
    <location>
        <begin position="92"/>
        <end position="307"/>
    </location>
</feature>
<name>A0ABY5TYQ6_9BACT</name>
<evidence type="ECO:0000256" key="6">
    <source>
        <dbReference type="ARBA" id="ARBA00023136"/>
    </source>
</evidence>
<evidence type="ECO:0000256" key="1">
    <source>
        <dbReference type="ARBA" id="ARBA00004651"/>
    </source>
</evidence>
<feature type="transmembrane region" description="Helical" evidence="7">
    <location>
        <begin position="34"/>
        <end position="57"/>
    </location>
</feature>
<protein>
    <submittedName>
        <fullName evidence="9">Sugar ABC transporter permease</fullName>
    </submittedName>
</protein>
<dbReference type="InterPro" id="IPR000515">
    <property type="entry name" value="MetI-like"/>
</dbReference>
<evidence type="ECO:0000256" key="3">
    <source>
        <dbReference type="ARBA" id="ARBA00022475"/>
    </source>
</evidence>
<sequence length="338" mass="37563">MFNKINTYFLSKKIKVKKHELGILEKKVSFWKPFLLLFPSLIIIILFTIIPFIYASIQSVTYLPDPNDATTVEYGIGSFKDVLSETAFQIGIRNSLIYAIASLPITLIIAILISSAIASLYRKWAKGFWQTVFFLPYVTSAIAISIAFAYIFDTEFGIINKIFNINTKWLDSGQSDSYLAIFVMLIYGVWKNLAFQILIITTAMLAVDKTLYKAASIDGASKVKQFFRITLPSITKTLNFLITIGIIGGIKVFPIAIFNNDLNAANTNGGSTIILYIYGAVKQGNYSLAGAATIILFILGIALSTFLKQTIKISLMIMNKLGEKHVLNTIKATKLPIK</sequence>
<dbReference type="PANTHER" id="PTHR30193">
    <property type="entry name" value="ABC TRANSPORTER PERMEASE PROTEIN"/>
    <property type="match status" value="1"/>
</dbReference>
<proteinExistence type="inferred from homology"/>
<feature type="transmembrane region" description="Helical" evidence="7">
    <location>
        <begin position="238"/>
        <end position="258"/>
    </location>
</feature>
<feature type="transmembrane region" description="Helical" evidence="7">
    <location>
        <begin position="133"/>
        <end position="152"/>
    </location>
</feature>
<keyword evidence="3" id="KW-1003">Cell membrane</keyword>
<keyword evidence="4 7" id="KW-0812">Transmembrane</keyword>
<reference evidence="9" key="1">
    <citation type="submission" date="2022-08" db="EMBL/GenBank/DDBJ databases">
        <title>Complete genome sequence of Mycoplasma molare type strain H 542.</title>
        <authorList>
            <person name="Spergser J."/>
        </authorList>
    </citation>
    <scope>NUCLEOTIDE SEQUENCE</scope>
    <source>
        <strain evidence="9">H 542</strain>
    </source>
</reference>
<accession>A0ABY5TYQ6</accession>
<dbReference type="InterPro" id="IPR051393">
    <property type="entry name" value="ABC_transporter_permease"/>
</dbReference>
<comment type="subcellular location">
    <subcellularLocation>
        <location evidence="1 7">Cell membrane</location>
        <topology evidence="1 7">Multi-pass membrane protein</topology>
    </subcellularLocation>
</comment>
<evidence type="ECO:0000313" key="9">
    <source>
        <dbReference type="EMBL" id="UWD34179.1"/>
    </source>
</evidence>